<reference evidence="2 3" key="1">
    <citation type="submission" date="2018-11" db="EMBL/GenBank/DDBJ databases">
        <title>Whole genome sequence of Streptomyces paromomycinus NBRC 15454(T).</title>
        <authorList>
            <person name="Komaki H."/>
            <person name="Tamura T."/>
        </authorList>
    </citation>
    <scope>NUCLEOTIDE SEQUENCE [LARGE SCALE GENOMIC DNA]</scope>
    <source>
        <strain evidence="2 3">NBRC 15454</strain>
    </source>
</reference>
<evidence type="ECO:0000313" key="3">
    <source>
        <dbReference type="Proteomes" id="UP000286746"/>
    </source>
</evidence>
<accession>A0A401VUT3</accession>
<proteinExistence type="predicted"/>
<evidence type="ECO:0000256" key="1">
    <source>
        <dbReference type="SAM" id="Phobius"/>
    </source>
</evidence>
<protein>
    <submittedName>
        <fullName evidence="2">Uncharacterized protein</fullName>
    </submittedName>
</protein>
<name>A0A401VUT3_STREY</name>
<sequence>MPGLEAGISVTVGVVALLVAGLLHFVGGRVWPRITVVLIVVGMMSIVGTPVGEMLRRWVRTADGWLSGVLTTWLGTAVTGLIGIAVAVVLGLDVWKKHIGTRTLGCAVALPVAGATIPGPAGAVVMGLCGALASVVGGGGQWMFGG</sequence>
<keyword evidence="1" id="KW-0812">Transmembrane</keyword>
<evidence type="ECO:0000313" key="2">
    <source>
        <dbReference type="EMBL" id="GCD40832.1"/>
    </source>
</evidence>
<feature type="transmembrane region" description="Helical" evidence="1">
    <location>
        <begin position="6"/>
        <end position="27"/>
    </location>
</feature>
<dbReference type="Proteomes" id="UP000286746">
    <property type="component" value="Unassembled WGS sequence"/>
</dbReference>
<organism evidence="2 3">
    <name type="scientific">Streptomyces paromomycinus</name>
    <name type="common">Streptomyces rimosus subsp. paromomycinus</name>
    <dbReference type="NCBI Taxonomy" id="92743"/>
    <lineage>
        <taxon>Bacteria</taxon>
        <taxon>Bacillati</taxon>
        <taxon>Actinomycetota</taxon>
        <taxon>Actinomycetes</taxon>
        <taxon>Kitasatosporales</taxon>
        <taxon>Streptomycetaceae</taxon>
        <taxon>Streptomyces</taxon>
    </lineage>
</organism>
<feature type="transmembrane region" description="Helical" evidence="1">
    <location>
        <begin position="34"/>
        <end position="52"/>
    </location>
</feature>
<gene>
    <name evidence="2" type="ORF">GKJPGBOP_00485</name>
</gene>
<dbReference type="AlphaFoldDB" id="A0A401VUT3"/>
<keyword evidence="3" id="KW-1185">Reference proteome</keyword>
<keyword evidence="1" id="KW-0472">Membrane</keyword>
<feature type="transmembrane region" description="Helical" evidence="1">
    <location>
        <begin position="72"/>
        <end position="92"/>
    </location>
</feature>
<keyword evidence="1" id="KW-1133">Transmembrane helix</keyword>
<dbReference type="EMBL" id="BHZD01000001">
    <property type="protein sequence ID" value="GCD40832.1"/>
    <property type="molecule type" value="Genomic_DNA"/>
</dbReference>
<comment type="caution">
    <text evidence="2">The sequence shown here is derived from an EMBL/GenBank/DDBJ whole genome shotgun (WGS) entry which is preliminary data.</text>
</comment>
<feature type="transmembrane region" description="Helical" evidence="1">
    <location>
        <begin position="99"/>
        <end position="117"/>
    </location>
</feature>
<dbReference type="RefSeq" id="WP_125051373.1">
    <property type="nucleotide sequence ID" value="NZ_BHZD01000001.1"/>
</dbReference>